<feature type="coiled-coil region" evidence="1">
    <location>
        <begin position="113"/>
        <end position="333"/>
    </location>
</feature>
<dbReference type="EMBL" id="JADNRY010000084">
    <property type="protein sequence ID" value="KAF9066612.1"/>
    <property type="molecule type" value="Genomic_DNA"/>
</dbReference>
<evidence type="ECO:0000313" key="3">
    <source>
        <dbReference type="EMBL" id="KAF9066612.1"/>
    </source>
</evidence>
<feature type="compositionally biased region" description="Basic and acidic residues" evidence="2">
    <location>
        <begin position="436"/>
        <end position="448"/>
    </location>
</feature>
<feature type="compositionally biased region" description="Basic residues" evidence="2">
    <location>
        <begin position="449"/>
        <end position="459"/>
    </location>
</feature>
<sequence length="638" mass="71130">MRRAVTPSLEASQQQHIGDLVKRNRAHEQTIQKLKDELMQEKNRAKATVQDIQNKLHSEKREWRDACDILQVCHRIHELRLQVELEAGKSAVLAEQELLRKEKIAILQREFTITKFQAQESFLTRRVEELEDEVSELEERREDERSTSKAQLSELAAHLRLQEEQIEAAEQAKIDIEAQLNALHKANTEIHVSSESLTVKLERTQLQLDGERSKNVDLERANADLKRTNEELKRQVAKWQSLESKGDTGAETERAKRVEVEVQLYAIQNQLAKREEENATAQKKLDKAKTVVQQWKDHADFSQEQAEEAKSDLAKLENANKKLVAELEVLKRARSPRDKASVIASEDEVVLAVSQSVRPSSPTPAPVAGPSRRKPTIKPGSRTRKAKAADDDDIQEVDIPSRSKGKGKAKVIVPDSEAETETDQPKQTKSRSKPKSSRDTETETDQRPKQPKPRSKSKPKQPAASDSEIEDISPEAFKAVAAGKRKSSSDGQESEGKLKGKRKASPMSTVEESGSEGRGDKRGPSPAKKRKRNEESERPKPKPIARPGKATVPRPRPRAGSTASTVMVDPEPGFPKPGTTKRRKINLFANKVDLGALDFGSQGSGIPSVLSPLKPQEGVPARSLSFFSSMSSILPGRR</sequence>
<organism evidence="3 4">
    <name type="scientific">Rhodocollybia butyracea</name>
    <dbReference type="NCBI Taxonomy" id="206335"/>
    <lineage>
        <taxon>Eukaryota</taxon>
        <taxon>Fungi</taxon>
        <taxon>Dikarya</taxon>
        <taxon>Basidiomycota</taxon>
        <taxon>Agaricomycotina</taxon>
        <taxon>Agaricomycetes</taxon>
        <taxon>Agaricomycetidae</taxon>
        <taxon>Agaricales</taxon>
        <taxon>Marasmiineae</taxon>
        <taxon>Omphalotaceae</taxon>
        <taxon>Rhodocollybia</taxon>
    </lineage>
</organism>
<dbReference type="AlphaFoldDB" id="A0A9P5PQA9"/>
<feature type="compositionally biased region" description="Basic residues" evidence="2">
    <location>
        <begin position="371"/>
        <end position="386"/>
    </location>
</feature>
<name>A0A9P5PQA9_9AGAR</name>
<reference evidence="3" key="1">
    <citation type="submission" date="2020-11" db="EMBL/GenBank/DDBJ databases">
        <authorList>
            <consortium name="DOE Joint Genome Institute"/>
            <person name="Ahrendt S."/>
            <person name="Riley R."/>
            <person name="Andreopoulos W."/>
            <person name="Labutti K."/>
            <person name="Pangilinan J."/>
            <person name="Ruiz-Duenas F.J."/>
            <person name="Barrasa J.M."/>
            <person name="Sanchez-Garcia M."/>
            <person name="Camarero S."/>
            <person name="Miyauchi S."/>
            <person name="Serrano A."/>
            <person name="Linde D."/>
            <person name="Babiker R."/>
            <person name="Drula E."/>
            <person name="Ayuso-Fernandez I."/>
            <person name="Pacheco R."/>
            <person name="Padilla G."/>
            <person name="Ferreira P."/>
            <person name="Barriuso J."/>
            <person name="Kellner H."/>
            <person name="Castanera R."/>
            <person name="Alfaro M."/>
            <person name="Ramirez L."/>
            <person name="Pisabarro A.G."/>
            <person name="Kuo A."/>
            <person name="Tritt A."/>
            <person name="Lipzen A."/>
            <person name="He G."/>
            <person name="Yan M."/>
            <person name="Ng V."/>
            <person name="Cullen D."/>
            <person name="Martin F."/>
            <person name="Rosso M.-N."/>
            <person name="Henrissat B."/>
            <person name="Hibbett D."/>
            <person name="Martinez A.T."/>
            <person name="Grigoriev I.V."/>
        </authorList>
    </citation>
    <scope>NUCLEOTIDE SEQUENCE</scope>
    <source>
        <strain evidence="3">AH 40177</strain>
    </source>
</reference>
<feature type="region of interest" description="Disordered" evidence="2">
    <location>
        <begin position="352"/>
        <end position="582"/>
    </location>
</feature>
<keyword evidence="1" id="KW-0175">Coiled coil</keyword>
<evidence type="ECO:0000256" key="2">
    <source>
        <dbReference type="SAM" id="MobiDB-lite"/>
    </source>
</evidence>
<gene>
    <name evidence="3" type="ORF">BDP27DRAFT_1330244</name>
</gene>
<dbReference type="Proteomes" id="UP000772434">
    <property type="component" value="Unassembled WGS sequence"/>
</dbReference>
<comment type="caution">
    <text evidence="3">The sequence shown here is derived from an EMBL/GenBank/DDBJ whole genome shotgun (WGS) entry which is preliminary data.</text>
</comment>
<dbReference type="OrthoDB" id="2681654at2759"/>
<evidence type="ECO:0000313" key="4">
    <source>
        <dbReference type="Proteomes" id="UP000772434"/>
    </source>
</evidence>
<protein>
    <submittedName>
        <fullName evidence="3">Uncharacterized protein</fullName>
    </submittedName>
</protein>
<evidence type="ECO:0000256" key="1">
    <source>
        <dbReference type="SAM" id="Coils"/>
    </source>
</evidence>
<accession>A0A9P5PQA9</accession>
<keyword evidence="4" id="KW-1185">Reference proteome</keyword>
<proteinExistence type="predicted"/>
<feature type="coiled-coil region" evidence="1">
    <location>
        <begin position="17"/>
        <end position="62"/>
    </location>
</feature>